<protein>
    <submittedName>
        <fullName evidence="1">Uncharacterized protein</fullName>
    </submittedName>
</protein>
<gene>
    <name evidence="1" type="ORF">BDK92_3263</name>
</gene>
<sequence>MPQIEIDDATDRLLEFAASIAGLSKGQVVARLVEQSQPAAALPPAVADGEPDPVRVHADYAGHRTQAIFIPGPNRIEITSGPLADRAFRTPSEAARAIVAHYNPDVSPHRNGWAFFLVSATGASLQSLRHRAS</sequence>
<accession>A0A495JIP0</accession>
<dbReference type="EMBL" id="RBKT01000001">
    <property type="protein sequence ID" value="RKR88930.1"/>
    <property type="molecule type" value="Genomic_DNA"/>
</dbReference>
<evidence type="ECO:0000313" key="1">
    <source>
        <dbReference type="EMBL" id="RKR88930.1"/>
    </source>
</evidence>
<dbReference type="RefSeq" id="WP_211349251.1">
    <property type="nucleotide sequence ID" value="NZ_RBKT01000001.1"/>
</dbReference>
<comment type="caution">
    <text evidence="1">The sequence shown here is derived from an EMBL/GenBank/DDBJ whole genome shotgun (WGS) entry which is preliminary data.</text>
</comment>
<proteinExistence type="predicted"/>
<keyword evidence="2" id="KW-1185">Reference proteome</keyword>
<dbReference type="Proteomes" id="UP000277671">
    <property type="component" value="Unassembled WGS sequence"/>
</dbReference>
<evidence type="ECO:0000313" key="2">
    <source>
        <dbReference type="Proteomes" id="UP000277671"/>
    </source>
</evidence>
<dbReference type="AlphaFoldDB" id="A0A495JIP0"/>
<organism evidence="1 2">
    <name type="scientific">Micromonospora pisi</name>
    <dbReference type="NCBI Taxonomy" id="589240"/>
    <lineage>
        <taxon>Bacteria</taxon>
        <taxon>Bacillati</taxon>
        <taxon>Actinomycetota</taxon>
        <taxon>Actinomycetes</taxon>
        <taxon>Micromonosporales</taxon>
        <taxon>Micromonosporaceae</taxon>
        <taxon>Micromonospora</taxon>
    </lineage>
</organism>
<reference evidence="1 2" key="1">
    <citation type="submission" date="2018-10" db="EMBL/GenBank/DDBJ databases">
        <title>Sequencing the genomes of 1000 actinobacteria strains.</title>
        <authorList>
            <person name="Klenk H.-P."/>
        </authorList>
    </citation>
    <scope>NUCLEOTIDE SEQUENCE [LARGE SCALE GENOMIC DNA]</scope>
    <source>
        <strain evidence="1 2">DSM 45175</strain>
    </source>
</reference>
<name>A0A495JIP0_9ACTN</name>